<reference evidence="2 3" key="1">
    <citation type="submission" date="2024-02" db="EMBL/GenBank/DDBJ databases">
        <title>Expansion and revision of Xanthobacter and proposal of Roseixanthobacter gen. nov.</title>
        <authorList>
            <person name="Soltysiak M.P.M."/>
            <person name="Jalihal A."/>
            <person name="Ory A."/>
            <person name="Chrisophersen C."/>
            <person name="Lee A.D."/>
            <person name="Boulton J."/>
            <person name="Springer M."/>
        </authorList>
    </citation>
    <scope>NUCLEOTIDE SEQUENCE [LARGE SCALE GENOMIC DNA]</scope>
    <source>
        <strain evidence="2 3">23A</strain>
    </source>
</reference>
<dbReference type="Proteomes" id="UP001604002">
    <property type="component" value="Unassembled WGS sequence"/>
</dbReference>
<proteinExistence type="predicted"/>
<gene>
    <name evidence="2" type="ORF">V5F32_05000</name>
</gene>
<evidence type="ECO:0000313" key="3">
    <source>
        <dbReference type="Proteomes" id="UP001604002"/>
    </source>
</evidence>
<sequence length="124" mass="13286">MVESRSTPAEISSATAAEKSAGKRAGDVMSSAVEARSLIEDIIGPVSIGTKLKTVLPFVANATGLTPRRIRGLWSGEARAILHEEISALRRAREEAIHARNLETRARLAHRCATVAVDLEGPDF</sequence>
<feature type="region of interest" description="Disordered" evidence="1">
    <location>
        <begin position="1"/>
        <end position="26"/>
    </location>
</feature>
<dbReference type="EMBL" id="JBAFVH010000002">
    <property type="protein sequence ID" value="MFG1371515.1"/>
    <property type="molecule type" value="Genomic_DNA"/>
</dbReference>
<keyword evidence="3" id="KW-1185">Reference proteome</keyword>
<evidence type="ECO:0000313" key="2">
    <source>
        <dbReference type="EMBL" id="MFG1371515.1"/>
    </source>
</evidence>
<accession>A0ABW6ZS25</accession>
<name>A0ABW6ZS25_9HYPH</name>
<organism evidence="2 3">
    <name type="scientific">Xanthobacter oligotrophicus</name>
    <dbReference type="NCBI Taxonomy" id="2607286"/>
    <lineage>
        <taxon>Bacteria</taxon>
        <taxon>Pseudomonadati</taxon>
        <taxon>Pseudomonadota</taxon>
        <taxon>Alphaproteobacteria</taxon>
        <taxon>Hyphomicrobiales</taxon>
        <taxon>Xanthobacteraceae</taxon>
        <taxon>Xanthobacter</taxon>
    </lineage>
</organism>
<feature type="compositionally biased region" description="Polar residues" evidence="1">
    <location>
        <begin position="1"/>
        <end position="15"/>
    </location>
</feature>
<dbReference type="RefSeq" id="WP_393991497.1">
    <property type="nucleotide sequence ID" value="NZ_JBAFVH010000002.1"/>
</dbReference>
<evidence type="ECO:0000256" key="1">
    <source>
        <dbReference type="SAM" id="MobiDB-lite"/>
    </source>
</evidence>
<protein>
    <submittedName>
        <fullName evidence="2">Uncharacterized protein</fullName>
    </submittedName>
</protein>
<comment type="caution">
    <text evidence="2">The sequence shown here is derived from an EMBL/GenBank/DDBJ whole genome shotgun (WGS) entry which is preliminary data.</text>
</comment>